<sequence length="177" mass="21378">MPRRITNQQLAIFRGTIAQHPRFYRYKGRRYQGEGHEQIMSGLLATVLSASFAVAQIVPVNAQPIYVPLGQNVSSDVQTVQDERWRWRNRDFSRRDFRRNFFRRDFRRFARNDDFRYYRGYRYYRPGYRRYGDFWFPLAAHWGADHRRDRQQPVSPRLSRRCPHGVVLQPLQILPGL</sequence>
<gene>
    <name evidence="1" type="ORF">BQ8794_90190</name>
</gene>
<accession>A0A1R3VJK6</accession>
<organism evidence="1 2">
    <name type="scientific">Mesorhizobium prunaredense</name>
    <dbReference type="NCBI Taxonomy" id="1631249"/>
    <lineage>
        <taxon>Bacteria</taxon>
        <taxon>Pseudomonadati</taxon>
        <taxon>Pseudomonadota</taxon>
        <taxon>Alphaproteobacteria</taxon>
        <taxon>Hyphomicrobiales</taxon>
        <taxon>Phyllobacteriaceae</taxon>
        <taxon>Mesorhizobium</taxon>
    </lineage>
</organism>
<protein>
    <recommendedName>
        <fullName evidence="3">BA14K family protein</fullName>
    </recommendedName>
</protein>
<evidence type="ECO:0008006" key="3">
    <source>
        <dbReference type="Google" id="ProtNLM"/>
    </source>
</evidence>
<keyword evidence="2" id="KW-1185">Reference proteome</keyword>
<dbReference type="Proteomes" id="UP000188388">
    <property type="component" value="Unassembled WGS sequence"/>
</dbReference>
<reference evidence="2" key="1">
    <citation type="submission" date="2017-01" db="EMBL/GenBank/DDBJ databases">
        <authorList>
            <person name="Brunel B."/>
        </authorList>
    </citation>
    <scope>NUCLEOTIDE SEQUENCE [LARGE SCALE GENOMIC DNA]</scope>
</reference>
<name>A0A1R3VJK6_9HYPH</name>
<evidence type="ECO:0000313" key="2">
    <source>
        <dbReference type="Proteomes" id="UP000188388"/>
    </source>
</evidence>
<proteinExistence type="predicted"/>
<evidence type="ECO:0000313" key="1">
    <source>
        <dbReference type="EMBL" id="SIT60025.1"/>
    </source>
</evidence>
<dbReference type="EMBL" id="FTPD01000082">
    <property type="protein sequence ID" value="SIT60025.1"/>
    <property type="molecule type" value="Genomic_DNA"/>
</dbReference>
<dbReference type="AlphaFoldDB" id="A0A1R3VJK6"/>